<evidence type="ECO:0000313" key="5">
    <source>
        <dbReference type="EMBL" id="SFQ68378.1"/>
    </source>
</evidence>
<dbReference type="PANTHER" id="PTHR43776:SF8">
    <property type="entry name" value="ABC TRANSPORTER, ATP-BINDING PROTEIN"/>
    <property type="match status" value="1"/>
</dbReference>
<proteinExistence type="predicted"/>
<dbReference type="InterPro" id="IPR003593">
    <property type="entry name" value="AAA+_ATPase"/>
</dbReference>
<evidence type="ECO:0000256" key="1">
    <source>
        <dbReference type="ARBA" id="ARBA00022448"/>
    </source>
</evidence>
<dbReference type="InterPro" id="IPR027417">
    <property type="entry name" value="P-loop_NTPase"/>
</dbReference>
<dbReference type="GeneID" id="93711405"/>
<dbReference type="EMBL" id="FOXX01000006">
    <property type="protein sequence ID" value="SFQ68378.1"/>
    <property type="molecule type" value="Genomic_DNA"/>
</dbReference>
<dbReference type="SUPFAM" id="SSF52540">
    <property type="entry name" value="P-loop containing nucleoside triphosphate hydrolases"/>
    <property type="match status" value="1"/>
</dbReference>
<dbReference type="PROSITE" id="PS00211">
    <property type="entry name" value="ABC_TRANSPORTER_1"/>
    <property type="match status" value="1"/>
</dbReference>
<organism evidence="5 6">
    <name type="scientific">Priestia endophytica DSM 13796</name>
    <dbReference type="NCBI Taxonomy" id="1121089"/>
    <lineage>
        <taxon>Bacteria</taxon>
        <taxon>Bacillati</taxon>
        <taxon>Bacillota</taxon>
        <taxon>Bacilli</taxon>
        <taxon>Bacillales</taxon>
        <taxon>Bacillaceae</taxon>
        <taxon>Priestia</taxon>
    </lineage>
</organism>
<keyword evidence="1" id="KW-0813">Transport</keyword>
<accession>A0A1I6AI37</accession>
<dbReference type="InterPro" id="IPR050319">
    <property type="entry name" value="ABC_transp_ATP-bind"/>
</dbReference>
<evidence type="ECO:0000256" key="3">
    <source>
        <dbReference type="ARBA" id="ARBA00022840"/>
    </source>
</evidence>
<dbReference type="InterPro" id="IPR003439">
    <property type="entry name" value="ABC_transporter-like_ATP-bd"/>
</dbReference>
<dbReference type="SMART" id="SM00382">
    <property type="entry name" value="AAA"/>
    <property type="match status" value="1"/>
</dbReference>
<evidence type="ECO:0000259" key="4">
    <source>
        <dbReference type="PROSITE" id="PS50893"/>
    </source>
</evidence>
<sequence length="258" mass="29285">MFLKLESVTKEYQTQRRFRSSSITAVDTVSLNIKKGERIGLVGESGSGKSTLAKLITKFESITKGEIFINGYSVHNGDLSELELYKKVQLVFQDSSFSLSPRMPVKALIEEPLRNFFKLNKEEREKKCFSLIQKVGLDETFLERYPGELSGGQKQRVCIARAIAVEPELIIFDESLASLDQPAQMSIIHMLLDLQKEKGLAYLFITHDLASAKKLCEGIAVMYKGKIVEVVKDWKTDPFTHPYAKLLFHKNEVKTIFL</sequence>
<dbReference type="Pfam" id="PF00005">
    <property type="entry name" value="ABC_tran"/>
    <property type="match status" value="1"/>
</dbReference>
<dbReference type="RefSeq" id="WP_061805442.1">
    <property type="nucleotide sequence ID" value="NZ_FOXX01000006.1"/>
</dbReference>
<feature type="domain" description="ABC transporter" evidence="4">
    <location>
        <begin position="3"/>
        <end position="249"/>
    </location>
</feature>
<dbReference type="Proteomes" id="UP000182762">
    <property type="component" value="Unassembled WGS sequence"/>
</dbReference>
<keyword evidence="3" id="KW-0067">ATP-binding</keyword>
<comment type="caution">
    <text evidence="5">The sequence shown here is derived from an EMBL/GenBank/DDBJ whole genome shotgun (WGS) entry which is preliminary data.</text>
</comment>
<keyword evidence="2" id="KW-0547">Nucleotide-binding</keyword>
<keyword evidence="6" id="KW-1185">Reference proteome</keyword>
<dbReference type="Gene3D" id="3.40.50.300">
    <property type="entry name" value="P-loop containing nucleotide triphosphate hydrolases"/>
    <property type="match status" value="1"/>
</dbReference>
<protein>
    <submittedName>
        <fullName evidence="5">ABC transporter</fullName>
    </submittedName>
</protein>
<dbReference type="InterPro" id="IPR017871">
    <property type="entry name" value="ABC_transporter-like_CS"/>
</dbReference>
<dbReference type="CDD" id="cd03257">
    <property type="entry name" value="ABC_NikE_OppD_transporters"/>
    <property type="match status" value="1"/>
</dbReference>
<evidence type="ECO:0000256" key="2">
    <source>
        <dbReference type="ARBA" id="ARBA00022741"/>
    </source>
</evidence>
<reference evidence="5 6" key="1">
    <citation type="submission" date="2016-10" db="EMBL/GenBank/DDBJ databases">
        <authorList>
            <person name="Varghese N."/>
            <person name="Submissions S."/>
        </authorList>
    </citation>
    <scope>NUCLEOTIDE SEQUENCE [LARGE SCALE GENOMIC DNA]</scope>
    <source>
        <strain evidence="5 6">DSM 13796</strain>
    </source>
</reference>
<dbReference type="PANTHER" id="PTHR43776">
    <property type="entry name" value="TRANSPORT ATP-BINDING PROTEIN"/>
    <property type="match status" value="1"/>
</dbReference>
<dbReference type="PROSITE" id="PS50893">
    <property type="entry name" value="ABC_TRANSPORTER_2"/>
    <property type="match status" value="1"/>
</dbReference>
<evidence type="ECO:0000313" key="6">
    <source>
        <dbReference type="Proteomes" id="UP000182762"/>
    </source>
</evidence>
<name>A0A1I6AI37_9BACI</name>
<gene>
    <name evidence="5" type="ORF">SAMN02745910_02771</name>
</gene>